<name>A0ABT5YM96_9PROT</name>
<organism evidence="2 3">
    <name type="scientific">Aquibaculum arenosum</name>
    <dbReference type="NCBI Taxonomy" id="3032591"/>
    <lineage>
        <taxon>Bacteria</taxon>
        <taxon>Pseudomonadati</taxon>
        <taxon>Pseudomonadota</taxon>
        <taxon>Alphaproteobacteria</taxon>
        <taxon>Rhodospirillales</taxon>
        <taxon>Rhodovibrionaceae</taxon>
        <taxon>Aquibaculum</taxon>
    </lineage>
</organism>
<sequence length="42" mass="4924">MEMILTLYILVWPVISAAVLFVICRAFLKDLREAREESRDLV</sequence>
<dbReference type="EMBL" id="JARHUD010000004">
    <property type="protein sequence ID" value="MDF2095951.1"/>
    <property type="molecule type" value="Genomic_DNA"/>
</dbReference>
<dbReference type="Proteomes" id="UP001215503">
    <property type="component" value="Unassembled WGS sequence"/>
</dbReference>
<keyword evidence="3" id="KW-1185">Reference proteome</keyword>
<evidence type="ECO:0000256" key="1">
    <source>
        <dbReference type="SAM" id="Phobius"/>
    </source>
</evidence>
<keyword evidence="1" id="KW-1133">Transmembrane helix</keyword>
<dbReference type="RefSeq" id="WP_275821889.1">
    <property type="nucleotide sequence ID" value="NZ_JARHUD010000004.1"/>
</dbReference>
<keyword evidence="1" id="KW-0472">Membrane</keyword>
<protein>
    <submittedName>
        <fullName evidence="2">Transporter small subunit</fullName>
    </submittedName>
</protein>
<evidence type="ECO:0000313" key="2">
    <source>
        <dbReference type="EMBL" id="MDF2095951.1"/>
    </source>
</evidence>
<comment type="caution">
    <text evidence="2">The sequence shown here is derived from an EMBL/GenBank/DDBJ whole genome shotgun (WGS) entry which is preliminary data.</text>
</comment>
<feature type="transmembrane region" description="Helical" evidence="1">
    <location>
        <begin position="6"/>
        <end position="28"/>
    </location>
</feature>
<accession>A0ABT5YM96</accession>
<dbReference type="NCBIfam" id="NF038354">
    <property type="entry name" value="trnsprt_adja_43"/>
    <property type="match status" value="1"/>
</dbReference>
<evidence type="ECO:0000313" key="3">
    <source>
        <dbReference type="Proteomes" id="UP001215503"/>
    </source>
</evidence>
<reference evidence="2 3" key="1">
    <citation type="submission" date="2023-03" db="EMBL/GenBank/DDBJ databases">
        <title>Fodinicurvata sp. CAU 1616 isolated from sea sendiment.</title>
        <authorList>
            <person name="Kim W."/>
        </authorList>
    </citation>
    <scope>NUCLEOTIDE SEQUENCE [LARGE SCALE GENOMIC DNA]</scope>
    <source>
        <strain evidence="2 3">CAU 1616</strain>
    </source>
</reference>
<proteinExistence type="predicted"/>
<dbReference type="InterPro" id="IPR049820">
    <property type="entry name" value="Trnsprt_adja_ssu-like"/>
</dbReference>
<keyword evidence="1" id="KW-0812">Transmembrane</keyword>
<gene>
    <name evidence="2" type="ORF">P2G67_08185</name>
</gene>